<dbReference type="CDD" id="cd00130">
    <property type="entry name" value="PAS"/>
    <property type="match status" value="3"/>
</dbReference>
<dbReference type="InterPro" id="IPR000014">
    <property type="entry name" value="PAS"/>
</dbReference>
<dbReference type="InterPro" id="IPR001789">
    <property type="entry name" value="Sig_transdc_resp-reg_receiver"/>
</dbReference>
<keyword evidence="5" id="KW-0418">Kinase</keyword>
<dbReference type="InterPro" id="IPR036097">
    <property type="entry name" value="HisK_dim/P_sf"/>
</dbReference>
<dbReference type="PROSITE" id="PS50112">
    <property type="entry name" value="PAS"/>
    <property type="match status" value="2"/>
</dbReference>
<dbReference type="InterPro" id="IPR000700">
    <property type="entry name" value="PAS-assoc_C"/>
</dbReference>
<dbReference type="InterPro" id="IPR035965">
    <property type="entry name" value="PAS-like_dom_sf"/>
</dbReference>
<dbReference type="SUPFAM" id="SSF55874">
    <property type="entry name" value="ATPase domain of HSP90 chaperone/DNA topoisomerase II/histidine kinase"/>
    <property type="match status" value="1"/>
</dbReference>
<dbReference type="Pfam" id="PF00072">
    <property type="entry name" value="Response_reg"/>
    <property type="match status" value="1"/>
</dbReference>
<dbReference type="Pfam" id="PF02518">
    <property type="entry name" value="HATPase_c"/>
    <property type="match status" value="1"/>
</dbReference>
<dbReference type="Proteomes" id="UP001595878">
    <property type="component" value="Unassembled WGS sequence"/>
</dbReference>
<evidence type="ECO:0000256" key="4">
    <source>
        <dbReference type="ARBA" id="ARBA00022679"/>
    </source>
</evidence>
<dbReference type="SUPFAM" id="SSF55785">
    <property type="entry name" value="PYP-like sensor domain (PAS domain)"/>
    <property type="match status" value="5"/>
</dbReference>
<dbReference type="SMART" id="SM00091">
    <property type="entry name" value="PAS"/>
    <property type="match status" value="6"/>
</dbReference>
<dbReference type="Gene3D" id="3.30.450.20">
    <property type="entry name" value="PAS domain"/>
    <property type="match status" value="5"/>
</dbReference>
<sequence>MTLDKKPTYQELEREIAVLKSEREQSYKTLFDNSTISIWNEDFTLVYKEIERIRTHKISDIREYLKENPDTLFLLLQSLKINSVNEATLKLFKASSKQDFLDNIQRTFGEGATKVFVNLIVAIWNNEKAFSSEVNYKTLKGDEFAAMISLNLPQNLFEQKTVPVTIQDISALKEAENAKKKSILNLQQAQKIGKIGSWEWDWKTGAVYWSDEMLNIFGLKRGEMELTSLNVGQFVVKEDREKVNDIIRGLYKGKGMKPFKFSILRSNSEIRHLNHLAIEVENGKVFGVTQDVTDIKNIENDLKAAQTLAKVGSWLFDISTRKIEWSNAMFSIWGFDPAQGAPHYEQLIERVHPEDLELWNVSVQRAIDSAIPYDIEHKVCLPDGTQKVVRGICEPVMGLDGTVVSLKGTGQDITEQKLLDQELIRAKEEAEKSKNHFNNIIDNIGDPVFVKDDQSRLLVVNDAFCKLFGFDRLDIIGKTLAEDVTKEERDAFLEIDRKLIRDGIESINEESITIRGGETQRISTRKTRFIDNEGEVFIVGVIHDITERFKTETIIKEAKERAEANERRFRILMQNLEAGVVVHAPDTSIVQCNDRASEILSIDQEGMQEMALRYVNPKLINLDKSPLALSEYPVNKISKTKESINNQIIGLLGDNDNEVKWTTLNGFPVLNDVGEITEIVTVFIDITEQRQNEKDKLKAKLLLDKTENDLSDAQALAKIGSWLVRPSGMKMEWSKEMYNIWGFDYGKKLPDYESVVERVHPDDMELLKNAVDKAITVGEPYNIEYRICISNRPQKTIRAICQPVMGEDGKVINLAGTNQDITEQKKLSCELIRAKEKAEESDRLKSAFLANLSHEMRTPMNGILGFSELLRRKNISEEKKDIYLELLEKEGHRLLSFISNIVDISKIESNIINIENSHLNLNTLIDDLYSKYQLKLEGTNIKLEVNKGLSDTDSAIETDENKLVQILSNLLENAIKFTKEGSIEFGYTLKEEILQFYVKDSGIGIDEEEQKNIFDRFTQGKREQTHNLGVGLGLSIVKGLIKILNGSVWIESKTGEGSIFYFTIPYKQVADKVTIVNDPNETTLENGDFTILVAEDDNLSFLYIKACLSNYNCTVIRAINGKEAVKIVNENPSLDLVLMDINMPEMDGNEALVEIRKTNKQIKVIAQTGLAMSGDKEKMLNAGFTDYVSKPISTSQLISTINKHLKIAT</sequence>
<accession>A0ABV9L8P2</accession>
<name>A0ABV9L8P2_9FLAO</name>
<evidence type="ECO:0000259" key="7">
    <source>
        <dbReference type="PROSITE" id="PS50109"/>
    </source>
</evidence>
<keyword evidence="12" id="KW-1185">Reference proteome</keyword>
<dbReference type="InterPro" id="IPR011006">
    <property type="entry name" value="CheY-like_superfamily"/>
</dbReference>
<dbReference type="Pfam" id="PF00512">
    <property type="entry name" value="HisKA"/>
    <property type="match status" value="1"/>
</dbReference>
<dbReference type="Gene3D" id="1.10.287.130">
    <property type="match status" value="1"/>
</dbReference>
<organism evidence="11 12">
    <name type="scientific">Dokdonia genika</name>
    <dbReference type="NCBI Taxonomy" id="308113"/>
    <lineage>
        <taxon>Bacteria</taxon>
        <taxon>Pseudomonadati</taxon>
        <taxon>Bacteroidota</taxon>
        <taxon>Flavobacteriia</taxon>
        <taxon>Flavobacteriales</taxon>
        <taxon>Flavobacteriaceae</taxon>
        <taxon>Dokdonia</taxon>
    </lineage>
</organism>
<dbReference type="RefSeq" id="WP_380033237.1">
    <property type="nucleotide sequence ID" value="NZ_JBHSHB010000012.1"/>
</dbReference>
<comment type="catalytic activity">
    <reaction evidence="1">
        <text>ATP + protein L-histidine = ADP + protein N-phospho-L-histidine.</text>
        <dbReference type="EC" id="2.7.13.3"/>
    </reaction>
</comment>
<dbReference type="EMBL" id="JBHSHB010000012">
    <property type="protein sequence ID" value="MFC4690220.1"/>
    <property type="molecule type" value="Genomic_DNA"/>
</dbReference>
<evidence type="ECO:0000256" key="2">
    <source>
        <dbReference type="ARBA" id="ARBA00012438"/>
    </source>
</evidence>
<dbReference type="CDD" id="cd00082">
    <property type="entry name" value="HisKA"/>
    <property type="match status" value="1"/>
</dbReference>
<protein>
    <recommendedName>
        <fullName evidence="2">histidine kinase</fullName>
        <ecNumber evidence="2">2.7.13.3</ecNumber>
    </recommendedName>
</protein>
<dbReference type="PROSITE" id="PS50113">
    <property type="entry name" value="PAC"/>
    <property type="match status" value="3"/>
</dbReference>
<dbReference type="Gene3D" id="2.10.70.100">
    <property type="match status" value="2"/>
</dbReference>
<dbReference type="PROSITE" id="PS50110">
    <property type="entry name" value="RESPONSE_REGULATORY"/>
    <property type="match status" value="1"/>
</dbReference>
<evidence type="ECO:0000313" key="11">
    <source>
        <dbReference type="EMBL" id="MFC4690220.1"/>
    </source>
</evidence>
<dbReference type="SMART" id="SM00387">
    <property type="entry name" value="HATPase_c"/>
    <property type="match status" value="1"/>
</dbReference>
<dbReference type="SMART" id="SM00448">
    <property type="entry name" value="REC"/>
    <property type="match status" value="1"/>
</dbReference>
<dbReference type="EC" id="2.7.13.3" evidence="2"/>
<feature type="domain" description="PAC" evidence="10">
    <location>
        <begin position="373"/>
        <end position="425"/>
    </location>
</feature>
<dbReference type="InterPro" id="IPR003661">
    <property type="entry name" value="HisK_dim/P_dom"/>
</dbReference>
<evidence type="ECO:0000259" key="9">
    <source>
        <dbReference type="PROSITE" id="PS50112"/>
    </source>
</evidence>
<dbReference type="InterPro" id="IPR013655">
    <property type="entry name" value="PAS_fold_3"/>
</dbReference>
<dbReference type="Gene3D" id="3.40.50.2300">
    <property type="match status" value="1"/>
</dbReference>
<dbReference type="Pfam" id="PF00989">
    <property type="entry name" value="PAS"/>
    <property type="match status" value="1"/>
</dbReference>
<evidence type="ECO:0000259" key="10">
    <source>
        <dbReference type="PROSITE" id="PS50113"/>
    </source>
</evidence>
<gene>
    <name evidence="11" type="ORF">ACFO5T_07245</name>
</gene>
<evidence type="ECO:0000313" key="12">
    <source>
        <dbReference type="Proteomes" id="UP001595878"/>
    </source>
</evidence>
<feature type="domain" description="PAC" evidence="10">
    <location>
        <begin position="642"/>
        <end position="698"/>
    </location>
</feature>
<dbReference type="InterPro" id="IPR013767">
    <property type="entry name" value="PAS_fold"/>
</dbReference>
<dbReference type="PRINTS" id="PR00344">
    <property type="entry name" value="BCTRLSENSOR"/>
</dbReference>
<feature type="domain" description="Response regulatory" evidence="8">
    <location>
        <begin position="1090"/>
        <end position="1205"/>
    </location>
</feature>
<dbReference type="PANTHER" id="PTHR43047">
    <property type="entry name" value="TWO-COMPONENT HISTIDINE PROTEIN KINASE"/>
    <property type="match status" value="1"/>
</dbReference>
<proteinExistence type="predicted"/>
<evidence type="ECO:0000256" key="3">
    <source>
        <dbReference type="ARBA" id="ARBA00022553"/>
    </source>
</evidence>
<dbReference type="PROSITE" id="PS50109">
    <property type="entry name" value="HIS_KIN"/>
    <property type="match status" value="1"/>
</dbReference>
<dbReference type="SUPFAM" id="SSF52172">
    <property type="entry name" value="CheY-like"/>
    <property type="match status" value="1"/>
</dbReference>
<dbReference type="Pfam" id="PF08447">
    <property type="entry name" value="PAS_3"/>
    <property type="match status" value="2"/>
</dbReference>
<reference evidence="12" key="1">
    <citation type="journal article" date="2019" name="Int. J. Syst. Evol. Microbiol.">
        <title>The Global Catalogue of Microorganisms (GCM) 10K type strain sequencing project: providing services to taxonomists for standard genome sequencing and annotation.</title>
        <authorList>
            <consortium name="The Broad Institute Genomics Platform"/>
            <consortium name="The Broad Institute Genome Sequencing Center for Infectious Disease"/>
            <person name="Wu L."/>
            <person name="Ma J."/>
        </authorList>
    </citation>
    <scope>NUCLEOTIDE SEQUENCE [LARGE SCALE GENOMIC DNA]</scope>
    <source>
        <strain evidence="12">CGMCC 4.7427</strain>
    </source>
</reference>
<dbReference type="InterPro" id="IPR004358">
    <property type="entry name" value="Sig_transdc_His_kin-like_C"/>
</dbReference>
<keyword evidence="4" id="KW-0808">Transferase</keyword>
<feature type="domain" description="PAS" evidence="9">
    <location>
        <begin position="433"/>
        <end position="503"/>
    </location>
</feature>
<keyword evidence="3 6" id="KW-0597">Phosphoprotein</keyword>
<dbReference type="InterPro" id="IPR036890">
    <property type="entry name" value="HATPase_C_sf"/>
</dbReference>
<feature type="domain" description="PAC" evidence="10">
    <location>
        <begin position="781"/>
        <end position="833"/>
    </location>
</feature>
<feature type="domain" description="Histidine kinase" evidence="7">
    <location>
        <begin position="851"/>
        <end position="1068"/>
    </location>
</feature>
<comment type="caution">
    <text evidence="11">The sequence shown here is derived from an EMBL/GenBank/DDBJ whole genome shotgun (WGS) entry which is preliminary data.</text>
</comment>
<feature type="modified residue" description="4-aspartylphosphate" evidence="6">
    <location>
        <position position="1140"/>
    </location>
</feature>
<evidence type="ECO:0000259" key="8">
    <source>
        <dbReference type="PROSITE" id="PS50110"/>
    </source>
</evidence>
<dbReference type="NCBIfam" id="TIGR00229">
    <property type="entry name" value="sensory_box"/>
    <property type="match status" value="1"/>
</dbReference>
<dbReference type="InterPro" id="IPR001610">
    <property type="entry name" value="PAC"/>
</dbReference>
<feature type="domain" description="PAS" evidence="9">
    <location>
        <begin position="207"/>
        <end position="254"/>
    </location>
</feature>
<dbReference type="SUPFAM" id="SSF47384">
    <property type="entry name" value="Homodimeric domain of signal transducing histidine kinase"/>
    <property type="match status" value="1"/>
</dbReference>
<dbReference type="Gene3D" id="3.30.565.10">
    <property type="entry name" value="Histidine kinase-like ATPase, C-terminal domain"/>
    <property type="match status" value="1"/>
</dbReference>
<dbReference type="SMART" id="SM00086">
    <property type="entry name" value="PAC"/>
    <property type="match status" value="4"/>
</dbReference>
<evidence type="ECO:0000256" key="5">
    <source>
        <dbReference type="ARBA" id="ARBA00022777"/>
    </source>
</evidence>
<dbReference type="InterPro" id="IPR005467">
    <property type="entry name" value="His_kinase_dom"/>
</dbReference>
<dbReference type="Pfam" id="PF13426">
    <property type="entry name" value="PAS_9"/>
    <property type="match status" value="1"/>
</dbReference>
<dbReference type="SMART" id="SM00388">
    <property type="entry name" value="HisKA"/>
    <property type="match status" value="1"/>
</dbReference>
<evidence type="ECO:0000256" key="6">
    <source>
        <dbReference type="PROSITE-ProRule" id="PRU00169"/>
    </source>
</evidence>
<evidence type="ECO:0000256" key="1">
    <source>
        <dbReference type="ARBA" id="ARBA00000085"/>
    </source>
</evidence>
<dbReference type="InterPro" id="IPR003594">
    <property type="entry name" value="HATPase_dom"/>
</dbReference>